<dbReference type="Gene3D" id="3.40.50.300">
    <property type="entry name" value="P-loop containing nucleotide triphosphate hydrolases"/>
    <property type="match status" value="1"/>
</dbReference>
<dbReference type="InterPro" id="IPR027417">
    <property type="entry name" value="P-loop_NTPase"/>
</dbReference>
<evidence type="ECO:0000259" key="2">
    <source>
        <dbReference type="Pfam" id="PF00685"/>
    </source>
</evidence>
<dbReference type="PANTHER" id="PTHR45964:SF5">
    <property type="entry name" value="WSCD FAMILY MEMBER CG9164"/>
    <property type="match status" value="1"/>
</dbReference>
<dbReference type="InterPro" id="IPR051589">
    <property type="entry name" value="Sialate-O-sulfotransferase"/>
</dbReference>
<evidence type="ECO:0000256" key="1">
    <source>
        <dbReference type="ARBA" id="ARBA00010236"/>
    </source>
</evidence>
<dbReference type="Proteomes" id="UP001497623">
    <property type="component" value="Unassembled WGS sequence"/>
</dbReference>
<protein>
    <recommendedName>
        <fullName evidence="2">Sulfotransferase domain-containing protein</fullName>
    </recommendedName>
</protein>
<comment type="similarity">
    <text evidence="1">Belongs to the WSCD family.</text>
</comment>
<dbReference type="InterPro" id="IPR000863">
    <property type="entry name" value="Sulfotransferase_dom"/>
</dbReference>
<feature type="non-terminal residue" evidence="3">
    <location>
        <position position="1"/>
    </location>
</feature>
<dbReference type="PANTHER" id="PTHR45964">
    <property type="entry name" value="WSCD FAMILY MEMBER CG9164"/>
    <property type="match status" value="1"/>
</dbReference>
<reference evidence="3 4" key="1">
    <citation type="submission" date="2024-05" db="EMBL/GenBank/DDBJ databases">
        <authorList>
            <person name="Wallberg A."/>
        </authorList>
    </citation>
    <scope>NUCLEOTIDE SEQUENCE [LARGE SCALE GENOMIC DNA]</scope>
</reference>
<keyword evidence="4" id="KW-1185">Reference proteome</keyword>
<feature type="domain" description="Sulfotransferase" evidence="2">
    <location>
        <begin position="169"/>
        <end position="342"/>
    </location>
</feature>
<accession>A0AAV2PYU5</accession>
<sequence length="392" mass="45297">LGSFTLPRLEAATVHVLIKGPQCPLILYSPKYDNPRVSGIRSICSGSFIILGCSVAVGFFFTRLFTRSPEAWRSPPLRRNVPQVESMVIQPDNAVKSSLMMTNNQDSDGKHIDTKPSVNEIEENLFDKAEDTAELTFDMSRQYVRMWPDDKGHCGRIETRFGVNTSWAWLISYPRSGNTWTRYLLEASTGVFSGSVYGSELLKELQYLGEKENPYHNTTCVVKTHTLPNRDYKRKRPAIMLIRDPMRSIVSYWNWKKVSDRSQRHTASVNNDTLFSPEFRKFASREISTWERHYTNWISHLPNLLPVYYEYLRDDPVKHIRDMLSYMKIKTNEDRLGCVSSHLDGKLKGGQRVVDPYTLEQKSRLKRAVENVSTKLQDRGLPPLPRYDKYAN</sequence>
<name>A0AAV2PYU5_MEGNR</name>
<proteinExistence type="inferred from homology"/>
<dbReference type="AlphaFoldDB" id="A0AAV2PYU5"/>
<dbReference type="GO" id="GO:0008146">
    <property type="term" value="F:sulfotransferase activity"/>
    <property type="evidence" value="ECO:0007669"/>
    <property type="project" value="InterPro"/>
</dbReference>
<evidence type="ECO:0000313" key="4">
    <source>
        <dbReference type="Proteomes" id="UP001497623"/>
    </source>
</evidence>
<gene>
    <name evidence="3" type="ORF">MNOR_LOCUS5140</name>
</gene>
<evidence type="ECO:0000313" key="3">
    <source>
        <dbReference type="EMBL" id="CAL4065893.1"/>
    </source>
</evidence>
<dbReference type="SUPFAM" id="SSF52540">
    <property type="entry name" value="P-loop containing nucleoside triphosphate hydrolases"/>
    <property type="match status" value="1"/>
</dbReference>
<dbReference type="EMBL" id="CAXKWB010001946">
    <property type="protein sequence ID" value="CAL4065893.1"/>
    <property type="molecule type" value="Genomic_DNA"/>
</dbReference>
<organism evidence="3 4">
    <name type="scientific">Meganyctiphanes norvegica</name>
    <name type="common">Northern krill</name>
    <name type="synonym">Thysanopoda norvegica</name>
    <dbReference type="NCBI Taxonomy" id="48144"/>
    <lineage>
        <taxon>Eukaryota</taxon>
        <taxon>Metazoa</taxon>
        <taxon>Ecdysozoa</taxon>
        <taxon>Arthropoda</taxon>
        <taxon>Crustacea</taxon>
        <taxon>Multicrustacea</taxon>
        <taxon>Malacostraca</taxon>
        <taxon>Eumalacostraca</taxon>
        <taxon>Eucarida</taxon>
        <taxon>Euphausiacea</taxon>
        <taxon>Euphausiidae</taxon>
        <taxon>Meganyctiphanes</taxon>
    </lineage>
</organism>
<comment type="caution">
    <text evidence="3">The sequence shown here is derived from an EMBL/GenBank/DDBJ whole genome shotgun (WGS) entry which is preliminary data.</text>
</comment>
<dbReference type="Pfam" id="PF00685">
    <property type="entry name" value="Sulfotransfer_1"/>
    <property type="match status" value="1"/>
</dbReference>